<feature type="compositionally biased region" description="Basic and acidic residues" evidence="2">
    <location>
        <begin position="676"/>
        <end position="690"/>
    </location>
</feature>
<feature type="compositionally biased region" description="Polar residues" evidence="2">
    <location>
        <begin position="352"/>
        <end position="367"/>
    </location>
</feature>
<dbReference type="Proteomes" id="UP000184188">
    <property type="component" value="Unassembled WGS sequence"/>
</dbReference>
<feature type="compositionally biased region" description="Basic and acidic residues" evidence="2">
    <location>
        <begin position="54"/>
        <end position="66"/>
    </location>
</feature>
<accession>A0A1L9SIU3</accession>
<feature type="region of interest" description="Disordered" evidence="2">
    <location>
        <begin position="545"/>
        <end position="690"/>
    </location>
</feature>
<reference evidence="4" key="1">
    <citation type="journal article" date="2017" name="Genome Biol.">
        <title>Comparative genomics reveals high biological diversity and specific adaptations in the industrially and medically important fungal genus Aspergillus.</title>
        <authorList>
            <person name="de Vries R.P."/>
            <person name="Riley R."/>
            <person name="Wiebenga A."/>
            <person name="Aguilar-Osorio G."/>
            <person name="Amillis S."/>
            <person name="Uchima C.A."/>
            <person name="Anderluh G."/>
            <person name="Asadollahi M."/>
            <person name="Askin M."/>
            <person name="Barry K."/>
            <person name="Battaglia E."/>
            <person name="Bayram O."/>
            <person name="Benocci T."/>
            <person name="Braus-Stromeyer S.A."/>
            <person name="Caldana C."/>
            <person name="Canovas D."/>
            <person name="Cerqueira G.C."/>
            <person name="Chen F."/>
            <person name="Chen W."/>
            <person name="Choi C."/>
            <person name="Clum A."/>
            <person name="Dos Santos R.A."/>
            <person name="Damasio A.R."/>
            <person name="Diallinas G."/>
            <person name="Emri T."/>
            <person name="Fekete E."/>
            <person name="Flipphi M."/>
            <person name="Freyberg S."/>
            <person name="Gallo A."/>
            <person name="Gournas C."/>
            <person name="Habgood R."/>
            <person name="Hainaut M."/>
            <person name="Harispe M.L."/>
            <person name="Henrissat B."/>
            <person name="Hilden K.S."/>
            <person name="Hope R."/>
            <person name="Hossain A."/>
            <person name="Karabika E."/>
            <person name="Karaffa L."/>
            <person name="Karanyi Z."/>
            <person name="Krasevec N."/>
            <person name="Kuo A."/>
            <person name="Kusch H."/>
            <person name="LaButti K."/>
            <person name="Lagendijk E.L."/>
            <person name="Lapidus A."/>
            <person name="Levasseur A."/>
            <person name="Lindquist E."/>
            <person name="Lipzen A."/>
            <person name="Logrieco A.F."/>
            <person name="MacCabe A."/>
            <person name="Maekelae M.R."/>
            <person name="Malavazi I."/>
            <person name="Melin P."/>
            <person name="Meyer V."/>
            <person name="Mielnichuk N."/>
            <person name="Miskei M."/>
            <person name="Molnar A.P."/>
            <person name="Mule G."/>
            <person name="Ngan C.Y."/>
            <person name="Orejas M."/>
            <person name="Orosz E."/>
            <person name="Ouedraogo J.P."/>
            <person name="Overkamp K.M."/>
            <person name="Park H.-S."/>
            <person name="Perrone G."/>
            <person name="Piumi F."/>
            <person name="Punt P.J."/>
            <person name="Ram A.F."/>
            <person name="Ramon A."/>
            <person name="Rauscher S."/>
            <person name="Record E."/>
            <person name="Riano-Pachon D.M."/>
            <person name="Robert V."/>
            <person name="Roehrig J."/>
            <person name="Ruller R."/>
            <person name="Salamov A."/>
            <person name="Salih N.S."/>
            <person name="Samson R.A."/>
            <person name="Sandor E."/>
            <person name="Sanguinetti M."/>
            <person name="Schuetze T."/>
            <person name="Sepcic K."/>
            <person name="Shelest E."/>
            <person name="Sherlock G."/>
            <person name="Sophianopoulou V."/>
            <person name="Squina F.M."/>
            <person name="Sun H."/>
            <person name="Susca A."/>
            <person name="Todd R.B."/>
            <person name="Tsang A."/>
            <person name="Unkles S.E."/>
            <person name="van de Wiele N."/>
            <person name="van Rossen-Uffink D."/>
            <person name="Oliveira J.V."/>
            <person name="Vesth T.C."/>
            <person name="Visser J."/>
            <person name="Yu J.-H."/>
            <person name="Zhou M."/>
            <person name="Andersen M.R."/>
            <person name="Archer D.B."/>
            <person name="Baker S.E."/>
            <person name="Benoit I."/>
            <person name="Brakhage A.A."/>
            <person name="Braus G.H."/>
            <person name="Fischer R."/>
            <person name="Frisvad J.C."/>
            <person name="Goldman G.H."/>
            <person name="Houbraken J."/>
            <person name="Oakley B."/>
            <person name="Pocsi I."/>
            <person name="Scazzocchio C."/>
            <person name="Seiboth B."/>
            <person name="vanKuyk P.A."/>
            <person name="Wortman J."/>
            <person name="Dyer P.S."/>
            <person name="Grigoriev I.V."/>
        </authorList>
    </citation>
    <scope>NUCLEOTIDE SEQUENCE [LARGE SCALE GENOMIC DNA]</scope>
    <source>
        <strain evidence="4">CBS 506.65</strain>
    </source>
</reference>
<feature type="compositionally biased region" description="Basic and acidic residues" evidence="2">
    <location>
        <begin position="1"/>
        <end position="10"/>
    </location>
</feature>
<evidence type="ECO:0000313" key="4">
    <source>
        <dbReference type="Proteomes" id="UP000184188"/>
    </source>
</evidence>
<dbReference type="OrthoDB" id="3870679at2759"/>
<evidence type="ECO:0000313" key="3">
    <source>
        <dbReference type="EMBL" id="OJJ47003.1"/>
    </source>
</evidence>
<feature type="region of interest" description="Disordered" evidence="2">
    <location>
        <begin position="352"/>
        <end position="437"/>
    </location>
</feature>
<feature type="compositionally biased region" description="Low complexity" evidence="2">
    <location>
        <begin position="422"/>
        <end position="437"/>
    </location>
</feature>
<feature type="compositionally biased region" description="Polar residues" evidence="2">
    <location>
        <begin position="321"/>
        <end position="334"/>
    </location>
</feature>
<feature type="compositionally biased region" description="Low complexity" evidence="2">
    <location>
        <begin position="42"/>
        <end position="53"/>
    </location>
</feature>
<keyword evidence="1" id="KW-0175">Coiled coil</keyword>
<evidence type="ECO:0000256" key="2">
    <source>
        <dbReference type="SAM" id="MobiDB-lite"/>
    </source>
</evidence>
<gene>
    <name evidence="3" type="ORF">ASPZODRAFT_141770</name>
</gene>
<evidence type="ECO:0000256" key="1">
    <source>
        <dbReference type="SAM" id="Coils"/>
    </source>
</evidence>
<dbReference type="RefSeq" id="XP_022581513.1">
    <property type="nucleotide sequence ID" value="XM_022724781.1"/>
</dbReference>
<feature type="coiled-coil region" evidence="1">
    <location>
        <begin position="764"/>
        <end position="793"/>
    </location>
</feature>
<dbReference type="GeneID" id="34611246"/>
<feature type="compositionally biased region" description="Polar residues" evidence="2">
    <location>
        <begin position="596"/>
        <end position="612"/>
    </location>
</feature>
<feature type="compositionally biased region" description="Basic and acidic residues" evidence="2">
    <location>
        <begin position="117"/>
        <end position="126"/>
    </location>
</feature>
<sequence length="805" mass="88894">MSADEAERPLFKSHKPLPRKRDMENVETIQIYTTEVLVTAPTLPLTPPGAATVTDKEQNGVEREPRALGQHAQPVGMLTPILSQSPPTPDSTPPRAGSGKRPMLAHVMYPSASSKAESFRTAKEMLSDEETDHTATPGRTVTPTRRSRQNKDNLEETPKPEKRVDCKTAQMSLHSPVHSQQSLDNGSPEYTESHRQRTLRDRVQDGQVAPATPFVKQFGEQIGWPSESAGAGVDPEESLAARRLSNVSTSSTVEVMIIDSPPAAVRTLRHSEKRSSLRSASSPITRSERTSAVSSMRRRESPPRLAHKARRISNEDRKSVISGTSSSVKHPSIASNPQVDVIPVVVIPERNSSLNWSSDGSREQSGVTLRLTPPQSKKKRTMSDSGTTTTTTAAAAATDSSRGRGRTRPVIPPRGSSLSAPTSRNNSRTTSLTSESLRSHTLAMDRIQTQLHNQMQIQMQTELKLPPEATAAETSARVHSIVIGFDETSTHLRPPSMPFTQVSIQSSSPGPVEISEATAVSLFPHNNRSLLLIEQRMPSDPRVTVSVNVAPSHPPVTPEMHSQGVQTDAVDSPLLNPRPPPSPPRSTNDRQGEDAPSTTEPGRMGSNDTTVRPSRRFGSVRLALGAHRRSNSSGSFPRTLSMRSVKNRTSGKEMDSRQHPFWRPRAFWEGMASPDTPEHAHSEDTDRDRDRDLVINNSLGMPQRRMVFQGPTIRNLKQGHGTAQLSSTHVDIIRRGSPALQHGQKHSPSHSRGLHVFSLWSLQARHLRRRLRLARQQRAERKREARRQELKQQIGEVIPREILQW</sequence>
<feature type="region of interest" description="Disordered" evidence="2">
    <location>
        <begin position="1"/>
        <end position="22"/>
    </location>
</feature>
<dbReference type="AlphaFoldDB" id="A0A1L9SIU3"/>
<proteinExistence type="predicted"/>
<dbReference type="EMBL" id="KV878341">
    <property type="protein sequence ID" value="OJJ47003.1"/>
    <property type="molecule type" value="Genomic_DNA"/>
</dbReference>
<feature type="region of interest" description="Disordered" evidence="2">
    <location>
        <begin position="267"/>
        <end position="334"/>
    </location>
</feature>
<feature type="compositionally biased region" description="Basic and acidic residues" evidence="2">
    <location>
        <begin position="191"/>
        <end position="200"/>
    </location>
</feature>
<dbReference type="STRING" id="1073090.A0A1L9SIU3"/>
<keyword evidence="4" id="KW-1185">Reference proteome</keyword>
<feature type="compositionally biased region" description="Polar residues" evidence="2">
    <location>
        <begin position="631"/>
        <end position="648"/>
    </location>
</feature>
<feature type="compositionally biased region" description="Polar residues" evidence="2">
    <location>
        <begin position="169"/>
        <end position="190"/>
    </location>
</feature>
<organism evidence="3 4">
    <name type="scientific">Penicilliopsis zonata CBS 506.65</name>
    <dbReference type="NCBI Taxonomy" id="1073090"/>
    <lineage>
        <taxon>Eukaryota</taxon>
        <taxon>Fungi</taxon>
        <taxon>Dikarya</taxon>
        <taxon>Ascomycota</taxon>
        <taxon>Pezizomycotina</taxon>
        <taxon>Eurotiomycetes</taxon>
        <taxon>Eurotiomycetidae</taxon>
        <taxon>Eurotiales</taxon>
        <taxon>Aspergillaceae</taxon>
        <taxon>Penicilliopsis</taxon>
    </lineage>
</organism>
<name>A0A1L9SIU3_9EURO</name>
<feature type="compositionally biased region" description="Low complexity" evidence="2">
    <location>
        <begin position="387"/>
        <end position="398"/>
    </location>
</feature>
<protein>
    <submittedName>
        <fullName evidence="3">Uncharacterized protein</fullName>
    </submittedName>
</protein>
<feature type="compositionally biased region" description="Basic and acidic residues" evidence="2">
    <location>
        <begin position="149"/>
        <end position="166"/>
    </location>
</feature>
<feature type="region of interest" description="Disordered" evidence="2">
    <location>
        <begin position="42"/>
        <end position="200"/>
    </location>
</feature>
<dbReference type="VEuPathDB" id="FungiDB:ASPZODRAFT_141770"/>